<keyword evidence="3" id="KW-0548">Nucleotidyltransferase</keyword>
<dbReference type="InterPro" id="IPR041588">
    <property type="entry name" value="Integrase_H2C2"/>
</dbReference>
<feature type="region of interest" description="Disordered" evidence="1">
    <location>
        <begin position="1"/>
        <end position="31"/>
    </location>
</feature>
<keyword evidence="3" id="KW-0808">Transferase</keyword>
<feature type="compositionally biased region" description="Basic residues" evidence="1">
    <location>
        <begin position="1"/>
        <end position="12"/>
    </location>
</feature>
<dbReference type="GO" id="GO:0003676">
    <property type="term" value="F:nucleic acid binding"/>
    <property type="evidence" value="ECO:0007669"/>
    <property type="project" value="InterPro"/>
</dbReference>
<dbReference type="PANTHER" id="PTHR37984:SF5">
    <property type="entry name" value="PROTEIN NYNRIN-LIKE"/>
    <property type="match status" value="1"/>
</dbReference>
<organism evidence="3 4">
    <name type="scientific">Phytophthora megakarya</name>
    <dbReference type="NCBI Taxonomy" id="4795"/>
    <lineage>
        <taxon>Eukaryota</taxon>
        <taxon>Sar</taxon>
        <taxon>Stramenopiles</taxon>
        <taxon>Oomycota</taxon>
        <taxon>Peronosporomycetes</taxon>
        <taxon>Peronosporales</taxon>
        <taxon>Peronosporaceae</taxon>
        <taxon>Phytophthora</taxon>
    </lineage>
</organism>
<keyword evidence="3" id="KW-0695">RNA-directed DNA polymerase</keyword>
<comment type="caution">
    <text evidence="3">The sequence shown here is derived from an EMBL/GenBank/DDBJ whole genome shotgun (WGS) entry which is preliminary data.</text>
</comment>
<dbReference type="InterPro" id="IPR036397">
    <property type="entry name" value="RNaseH_sf"/>
</dbReference>
<proteinExistence type="predicted"/>
<dbReference type="PANTHER" id="PTHR37984">
    <property type="entry name" value="PROTEIN CBG26694"/>
    <property type="match status" value="1"/>
</dbReference>
<dbReference type="OrthoDB" id="106100at2759"/>
<name>A0A225WRI4_9STRA</name>
<dbReference type="Gene3D" id="3.30.420.10">
    <property type="entry name" value="Ribonuclease H-like superfamily/Ribonuclease H"/>
    <property type="match status" value="1"/>
</dbReference>
<evidence type="ECO:0000256" key="1">
    <source>
        <dbReference type="SAM" id="MobiDB-lite"/>
    </source>
</evidence>
<dbReference type="AlphaFoldDB" id="A0A225WRI4"/>
<keyword evidence="4" id="KW-1185">Reference proteome</keyword>
<sequence>MTRSQVRKKSKRLHFEDEPEATVQEERRRRISKAQDEEQRWPILKAIISYETETMSYKDARDAWKWCDKFILSSNNILYYVVATRRKSEDDQPELVLRLVVPTTMIQEVLQNCHDSIEGCHQGVIVKHDYYWIGLYADVGKHVKSCLDSSSSKSASQLKGYSPGNSDHSKWCDGFCHPATEIASGQYSPTTQTVLVRWPTSSKSVPKFFSPSLIRHDRDPLFMGEVLRAFAELIQARTWSKLSCCAQASVQQERSMIIVTQAVKVYVEDPLHQDWDEIAERLAFAINNSHDMRRKKTPFCLVH</sequence>
<dbReference type="Gene3D" id="1.10.340.70">
    <property type="match status" value="1"/>
</dbReference>
<feature type="domain" description="Integrase zinc-binding" evidence="2">
    <location>
        <begin position="101"/>
        <end position="147"/>
    </location>
</feature>
<reference evidence="4" key="1">
    <citation type="submission" date="2017-03" db="EMBL/GenBank/DDBJ databases">
        <title>Phytopthora megakarya and P. palmivora, two closely related causual agents of cacao black pod achieved similar genome size and gene model numbers by different mechanisms.</title>
        <authorList>
            <person name="Ali S."/>
            <person name="Shao J."/>
            <person name="Larry D.J."/>
            <person name="Kronmiller B."/>
            <person name="Shen D."/>
            <person name="Strem M.D."/>
            <person name="Melnick R.L."/>
            <person name="Guiltinan M.J."/>
            <person name="Tyler B.M."/>
            <person name="Meinhardt L.W."/>
            <person name="Bailey B.A."/>
        </authorList>
    </citation>
    <scope>NUCLEOTIDE SEQUENCE [LARGE SCALE GENOMIC DNA]</scope>
    <source>
        <strain evidence="4">zdho120</strain>
    </source>
</reference>
<dbReference type="GO" id="GO:0003964">
    <property type="term" value="F:RNA-directed DNA polymerase activity"/>
    <property type="evidence" value="ECO:0007669"/>
    <property type="project" value="UniProtKB-KW"/>
</dbReference>
<protein>
    <submittedName>
        <fullName evidence="3">Reverse transcriptase</fullName>
    </submittedName>
</protein>
<dbReference type="Proteomes" id="UP000198211">
    <property type="component" value="Unassembled WGS sequence"/>
</dbReference>
<evidence type="ECO:0000313" key="3">
    <source>
        <dbReference type="EMBL" id="OWZ20235.1"/>
    </source>
</evidence>
<gene>
    <name evidence="3" type="ORF">PHMEG_0005384</name>
</gene>
<evidence type="ECO:0000259" key="2">
    <source>
        <dbReference type="Pfam" id="PF17921"/>
    </source>
</evidence>
<dbReference type="Pfam" id="PF17921">
    <property type="entry name" value="Integrase_H2C2"/>
    <property type="match status" value="1"/>
</dbReference>
<accession>A0A225WRI4</accession>
<evidence type="ECO:0000313" key="4">
    <source>
        <dbReference type="Proteomes" id="UP000198211"/>
    </source>
</evidence>
<dbReference type="InterPro" id="IPR050951">
    <property type="entry name" value="Retrovirus_Pol_polyprotein"/>
</dbReference>
<dbReference type="EMBL" id="NBNE01000347">
    <property type="protein sequence ID" value="OWZ20235.1"/>
    <property type="molecule type" value="Genomic_DNA"/>
</dbReference>